<accession>A0A9Q9CGX4</accession>
<dbReference type="Pfam" id="PF03816">
    <property type="entry name" value="LytR_cpsA_psr"/>
    <property type="match status" value="1"/>
</dbReference>
<dbReference type="Proteomes" id="UP001058072">
    <property type="component" value="Chromosome"/>
</dbReference>
<evidence type="ECO:0000313" key="4">
    <source>
        <dbReference type="Proteomes" id="UP001058072"/>
    </source>
</evidence>
<feature type="domain" description="Cell envelope-related transcriptional attenuator" evidence="2">
    <location>
        <begin position="77"/>
        <end position="237"/>
    </location>
</feature>
<sequence>MKKWMIGGVITLALIGIFVGSGFLALSHYYFKLNTTDALTVEEVGVSDEVAKKEQESNIVNIAVLGIDRDGDGSNGRSDAIKVISLDMNNKKVKMTSFQRDTLIYIPEPENDFDKLNHAYWYGKAPLTLKTLNYNFDLDITRYVAFNFDAIEHIIDTIDGIDLDVHDNELKVTNDYIKGLNSASSNDVDAPYLTKGGLQKLSGRQAMAYMRNRYVGDDFDRMNRQNKVMEAMIDKVMNQSYTELLGLLDACLPYVETNLTMNEMISFGTKVLTFDLKNIEQTQIPASDNKNKTVSYKGYSPLYVMNSYQDLVRDVHAFIYNDTEYQPSQTVIETEATIYETFGRVQ</sequence>
<proteinExistence type="inferred from homology"/>
<name>A0A9Q9CGX4_9FIRM</name>
<organism evidence="3 4">
    <name type="scientific">Turicibacter bilis</name>
    <dbReference type="NCBI Taxonomy" id="2735723"/>
    <lineage>
        <taxon>Bacteria</taxon>
        <taxon>Bacillati</taxon>
        <taxon>Bacillota</taxon>
        <taxon>Erysipelotrichia</taxon>
        <taxon>Erysipelotrichales</taxon>
        <taxon>Turicibacteraceae</taxon>
        <taxon>Turicibacter</taxon>
    </lineage>
</organism>
<evidence type="ECO:0000259" key="2">
    <source>
        <dbReference type="Pfam" id="PF03816"/>
    </source>
</evidence>
<dbReference type="AlphaFoldDB" id="A0A9Q9CGX4"/>
<dbReference type="PANTHER" id="PTHR33392:SF6">
    <property type="entry name" value="POLYISOPRENYL-TEICHOIC ACID--PEPTIDOGLYCAN TEICHOIC ACID TRANSFERASE TAGU"/>
    <property type="match status" value="1"/>
</dbReference>
<dbReference type="InterPro" id="IPR004474">
    <property type="entry name" value="LytR_CpsA_psr"/>
</dbReference>
<dbReference type="Gene3D" id="3.40.630.190">
    <property type="entry name" value="LCP protein"/>
    <property type="match status" value="1"/>
</dbReference>
<reference evidence="3" key="1">
    <citation type="submission" date="2021-03" db="EMBL/GenBank/DDBJ databases">
        <title>Comparative Genomics and Metabolomics in the genus Turicibacter.</title>
        <authorList>
            <person name="Maki J."/>
            <person name="Looft T."/>
        </authorList>
    </citation>
    <scope>NUCLEOTIDE SEQUENCE</scope>
    <source>
        <strain evidence="3">ISU324</strain>
    </source>
</reference>
<gene>
    <name evidence="3" type="ORF">J0J70_12275</name>
</gene>
<dbReference type="NCBIfam" id="TIGR00350">
    <property type="entry name" value="lytR_cpsA_psr"/>
    <property type="match status" value="1"/>
</dbReference>
<dbReference type="InterPro" id="IPR050922">
    <property type="entry name" value="LytR/CpsA/Psr_CW_biosynth"/>
</dbReference>
<dbReference type="EMBL" id="CP071250">
    <property type="protein sequence ID" value="UUF08330.1"/>
    <property type="molecule type" value="Genomic_DNA"/>
</dbReference>
<evidence type="ECO:0000256" key="1">
    <source>
        <dbReference type="ARBA" id="ARBA00006068"/>
    </source>
</evidence>
<dbReference type="RefSeq" id="WP_212724920.1">
    <property type="nucleotide sequence ID" value="NZ_CP071250.1"/>
</dbReference>
<comment type="similarity">
    <text evidence="1">Belongs to the LytR/CpsA/Psr (LCP) family.</text>
</comment>
<protein>
    <submittedName>
        <fullName evidence="3">LCP family protein</fullName>
    </submittedName>
</protein>
<evidence type="ECO:0000313" key="3">
    <source>
        <dbReference type="EMBL" id="UUF08330.1"/>
    </source>
</evidence>
<dbReference type="PANTHER" id="PTHR33392">
    <property type="entry name" value="POLYISOPRENYL-TEICHOIC ACID--PEPTIDOGLYCAN TEICHOIC ACID TRANSFERASE TAGU"/>
    <property type="match status" value="1"/>
</dbReference>